<protein>
    <submittedName>
        <fullName evidence="1">Uncharacterized protein</fullName>
    </submittedName>
</protein>
<sequence length="45" mass="5632">MPVKSCRGWRQLTFPQQLQSFRMIRRYSVNVTILPFSYPLRYFRY</sequence>
<dbReference type="PATRIC" id="fig|941280.3.peg.884"/>
<reference evidence="1 2" key="1">
    <citation type="submission" date="2016-03" db="EMBL/GenBank/DDBJ databases">
        <title>Genome Sequence and Comparative Pathogenic Determinants of Uropathogenic Escherichia coli O25b:H4, a Clinical Isolate from Saudi Arabia.</title>
        <authorList>
            <person name="Alyamani E.A.J."/>
            <person name="Khiyami M.A."/>
            <person name="Booq R.Y."/>
            <person name="Bahwerth F.S."/>
            <person name="Vaisvil B."/>
            <person name="Schmitt D.P."/>
            <person name="Kapatral V."/>
        </authorList>
    </citation>
    <scope>NUCLEOTIDE SEQUENCE [LARGE SCALE GENOMIC DNA]</scope>
    <source>
        <strain evidence="1 2">O25b:H4</strain>
    </source>
</reference>
<proteinExistence type="predicted"/>
<dbReference type="EMBL" id="CP015085">
    <property type="protein sequence ID" value="ANK02156.1"/>
    <property type="molecule type" value="Genomic_DNA"/>
</dbReference>
<organism evidence="1 2">
    <name type="scientific">Escherichia coli O25b:H4</name>
    <dbReference type="NCBI Taxonomy" id="941280"/>
    <lineage>
        <taxon>Bacteria</taxon>
        <taxon>Pseudomonadati</taxon>
        <taxon>Pseudomonadota</taxon>
        <taxon>Gammaproteobacteria</taxon>
        <taxon>Enterobacterales</taxon>
        <taxon>Enterobacteriaceae</taxon>
        <taxon>Escherichia</taxon>
    </lineage>
</organism>
<evidence type="ECO:0000313" key="1">
    <source>
        <dbReference type="EMBL" id="ANK02156.1"/>
    </source>
</evidence>
<dbReference type="Proteomes" id="UP000183316">
    <property type="component" value="Chromosome"/>
</dbReference>
<accession>A0A192C8Z7</accession>
<dbReference type="AlphaFoldDB" id="A0A192C8Z7"/>
<evidence type="ECO:0000313" key="2">
    <source>
        <dbReference type="Proteomes" id="UP000183316"/>
    </source>
</evidence>
<gene>
    <name evidence="1" type="ORF">WLH_00895</name>
</gene>
<name>A0A192C8Z7_ECO25</name>